<dbReference type="FunFam" id="2.30.30.140:FF:000009">
    <property type="entry name" value="AT-rich interactive domain-containing protein 4B"/>
    <property type="match status" value="1"/>
</dbReference>
<dbReference type="InterPro" id="IPR002999">
    <property type="entry name" value="Tudor"/>
</dbReference>
<dbReference type="GO" id="GO:0006325">
    <property type="term" value="P:chromatin organization"/>
    <property type="evidence" value="ECO:0007669"/>
    <property type="project" value="UniProtKB-KW"/>
</dbReference>
<proteinExistence type="predicted"/>
<feature type="compositionally biased region" description="Basic and acidic residues" evidence="9">
    <location>
        <begin position="502"/>
        <end position="527"/>
    </location>
</feature>
<evidence type="ECO:0000256" key="2">
    <source>
        <dbReference type="ARBA" id="ARBA00022553"/>
    </source>
</evidence>
<evidence type="ECO:0000256" key="5">
    <source>
        <dbReference type="ARBA" id="ARBA00023015"/>
    </source>
</evidence>
<accession>A0A7J6B5A0</accession>
<dbReference type="InterPro" id="IPR036431">
    <property type="entry name" value="ARID_dom_sf"/>
</dbReference>
<dbReference type="Gene3D" id="1.10.150.60">
    <property type="entry name" value="ARID DNA-binding domain"/>
    <property type="match status" value="1"/>
</dbReference>
<dbReference type="PROSITE" id="PS51011">
    <property type="entry name" value="ARID"/>
    <property type="match status" value="1"/>
</dbReference>
<feature type="compositionally biased region" description="Acidic residues" evidence="9">
    <location>
        <begin position="309"/>
        <end position="338"/>
    </location>
</feature>
<dbReference type="SUPFAM" id="SSF46774">
    <property type="entry name" value="ARID-like"/>
    <property type="match status" value="1"/>
</dbReference>
<keyword evidence="6" id="KW-0238">DNA-binding</keyword>
<keyword evidence="2" id="KW-0597">Phosphoprotein</keyword>
<evidence type="ECO:0000313" key="12">
    <source>
        <dbReference type="Proteomes" id="UP000593565"/>
    </source>
</evidence>
<dbReference type="GO" id="GO:0000976">
    <property type="term" value="F:transcription cis-regulatory region binding"/>
    <property type="evidence" value="ECO:0007669"/>
    <property type="project" value="TreeGrafter"/>
</dbReference>
<dbReference type="Gene3D" id="2.30.30.140">
    <property type="match status" value="2"/>
</dbReference>
<dbReference type="PANTHER" id="PTHR13964">
    <property type="entry name" value="RBP-RELATED"/>
    <property type="match status" value="1"/>
</dbReference>
<keyword evidence="4" id="KW-0156">Chromatin regulator</keyword>
<keyword evidence="7" id="KW-0804">Transcription</keyword>
<feature type="region of interest" description="Disordered" evidence="9">
    <location>
        <begin position="301"/>
        <end position="340"/>
    </location>
</feature>
<gene>
    <name evidence="11" type="ORF">AMELA_G00047920</name>
</gene>
<dbReference type="SUPFAM" id="SSF63748">
    <property type="entry name" value="Tudor/PWWP/MBT"/>
    <property type="match status" value="1"/>
</dbReference>
<dbReference type="CDD" id="cd16883">
    <property type="entry name" value="ARID_ARID4B"/>
    <property type="match status" value="1"/>
</dbReference>
<evidence type="ECO:0000313" key="11">
    <source>
        <dbReference type="EMBL" id="KAF4090086.1"/>
    </source>
</evidence>
<evidence type="ECO:0000256" key="7">
    <source>
        <dbReference type="ARBA" id="ARBA00023163"/>
    </source>
</evidence>
<dbReference type="Proteomes" id="UP000593565">
    <property type="component" value="Unassembled WGS sequence"/>
</dbReference>
<dbReference type="SMART" id="SM01014">
    <property type="entry name" value="ARID"/>
    <property type="match status" value="1"/>
</dbReference>
<dbReference type="SMART" id="SM00333">
    <property type="entry name" value="TUDOR"/>
    <property type="match status" value="1"/>
</dbReference>
<evidence type="ECO:0000256" key="1">
    <source>
        <dbReference type="ARBA" id="ARBA00022499"/>
    </source>
</evidence>
<keyword evidence="1" id="KW-1017">Isopeptide bond</keyword>
<comment type="caution">
    <text evidence="11">The sequence shown here is derived from an EMBL/GenBank/DDBJ whole genome shotgun (WGS) entry which is preliminary data.</text>
</comment>
<evidence type="ECO:0000256" key="3">
    <source>
        <dbReference type="ARBA" id="ARBA00022843"/>
    </source>
</evidence>
<dbReference type="SMART" id="SM00501">
    <property type="entry name" value="BRIGHT"/>
    <property type="match status" value="1"/>
</dbReference>
<keyword evidence="5" id="KW-0805">Transcription regulation</keyword>
<dbReference type="GO" id="GO:0005634">
    <property type="term" value="C:nucleus"/>
    <property type="evidence" value="ECO:0007669"/>
    <property type="project" value="TreeGrafter"/>
</dbReference>
<dbReference type="InterPro" id="IPR028853">
    <property type="entry name" value="ARID4B_ARID/BRIGHT"/>
</dbReference>
<sequence length="553" mass="61901">MAMGAGLYTRQSILEGRVKVCLSAEEIAQQLWTEMKTIEEPAYLTVGTDVSAKYRGAFCEAKIKTAKKLVKAKVTFKPDLSTAEVHDEHIRGNIKVGAVVEVKNQDGIYQEATITKLTDASLYTVVFDDGDEKTLRRSSLCLKGARHFAESETLDRLPLTNPEHFGTPVIGKKGNRGRRSNAIQEEESSSSSSEEEDGDPQQNEELYGKVVGVEGVVAGDKKKTLWFPALVISPDCHEDVVMKKDSVFVRSFKDGKFHMVLRKDIKELDGEMDPKAEASLKPVLNAAWDFQCNGTVPSAWRTEIKDESSSSDENDEEEEEVQEDGGSSEEEEEEVEPFPEERENFLQQLYKFMEDRGTPINKRPVLGYRNLNLFKLYRLVHKLGGFDSIESGSIWKQVYQDLGIPVLNSAAGYNVKCAYRKYLYGFEDYCTSSGITFRMDLPFKALESSHTDSSIEGPAERTIIVDPKSDPEISLSTKNIVKEEKSEEAGLFKTKVNITSPKEEDRICSDEEDNGIDKEPHKLKAEEAAPTEGPCTENVKVGPCKDQNKELLR</sequence>
<feature type="compositionally biased region" description="Acidic residues" evidence="9">
    <location>
        <begin position="184"/>
        <end position="199"/>
    </location>
</feature>
<feature type="domain" description="ARID" evidence="10">
    <location>
        <begin position="339"/>
        <end position="431"/>
    </location>
</feature>
<feature type="region of interest" description="Disordered" evidence="9">
    <location>
        <begin position="502"/>
        <end position="553"/>
    </location>
</feature>
<organism evidence="11 12">
    <name type="scientific">Ameiurus melas</name>
    <name type="common">Black bullhead</name>
    <name type="synonym">Silurus melas</name>
    <dbReference type="NCBI Taxonomy" id="219545"/>
    <lineage>
        <taxon>Eukaryota</taxon>
        <taxon>Metazoa</taxon>
        <taxon>Chordata</taxon>
        <taxon>Craniata</taxon>
        <taxon>Vertebrata</taxon>
        <taxon>Euteleostomi</taxon>
        <taxon>Actinopterygii</taxon>
        <taxon>Neopterygii</taxon>
        <taxon>Teleostei</taxon>
        <taxon>Ostariophysi</taxon>
        <taxon>Siluriformes</taxon>
        <taxon>Ictaluridae</taxon>
        <taxon>Ameiurus</taxon>
    </lineage>
</organism>
<dbReference type="InterPro" id="IPR051232">
    <property type="entry name" value="ARID/SWI1_ChromRemod"/>
</dbReference>
<evidence type="ECO:0000256" key="9">
    <source>
        <dbReference type="SAM" id="MobiDB-lite"/>
    </source>
</evidence>
<reference evidence="11 12" key="1">
    <citation type="submission" date="2020-02" db="EMBL/GenBank/DDBJ databases">
        <title>A chromosome-scale genome assembly of the black bullhead catfish (Ameiurus melas).</title>
        <authorList>
            <person name="Wen M."/>
            <person name="Zham M."/>
            <person name="Cabau C."/>
            <person name="Klopp C."/>
            <person name="Donnadieu C."/>
            <person name="Roques C."/>
            <person name="Bouchez O."/>
            <person name="Lampietro C."/>
            <person name="Jouanno E."/>
            <person name="Herpin A."/>
            <person name="Louis A."/>
            <person name="Berthelot C."/>
            <person name="Parey E."/>
            <person name="Roest-Crollius H."/>
            <person name="Braasch I."/>
            <person name="Postlethwait J."/>
            <person name="Robinson-Rechavi M."/>
            <person name="Echchiki A."/>
            <person name="Begum T."/>
            <person name="Montfort J."/>
            <person name="Schartl M."/>
            <person name="Bobe J."/>
            <person name="Guiguen Y."/>
        </authorList>
    </citation>
    <scope>NUCLEOTIDE SEQUENCE [LARGE SCALE GENOMIC DNA]</scope>
    <source>
        <strain evidence="11">M_S1</strain>
        <tissue evidence="11">Blood</tissue>
    </source>
</reference>
<name>A0A7J6B5A0_AMEME</name>
<protein>
    <recommendedName>
        <fullName evidence="10">ARID domain-containing protein</fullName>
    </recommendedName>
</protein>
<feature type="region of interest" description="Disordered" evidence="9">
    <location>
        <begin position="159"/>
        <end position="205"/>
    </location>
</feature>
<dbReference type="AlphaFoldDB" id="A0A7J6B5A0"/>
<dbReference type="Pfam" id="PF01388">
    <property type="entry name" value="ARID"/>
    <property type="match status" value="1"/>
</dbReference>
<evidence type="ECO:0000256" key="4">
    <source>
        <dbReference type="ARBA" id="ARBA00022853"/>
    </source>
</evidence>
<evidence type="ECO:0000256" key="6">
    <source>
        <dbReference type="ARBA" id="ARBA00023125"/>
    </source>
</evidence>
<dbReference type="PANTHER" id="PTHR13964:SF24">
    <property type="entry name" value="AT-RICH INTERACTIVE DOMAIN-CONTAINING PROTEIN 4B"/>
    <property type="match status" value="1"/>
</dbReference>
<dbReference type="InterPro" id="IPR012603">
    <property type="entry name" value="ARID4A/B_PWWP"/>
</dbReference>
<evidence type="ECO:0000256" key="8">
    <source>
        <dbReference type="ARBA" id="ARBA00023242"/>
    </source>
</evidence>
<dbReference type="FunFam" id="1.10.150.60:FF:000003">
    <property type="entry name" value="AT-rich interactive domain-containing protein 4B"/>
    <property type="match status" value="1"/>
</dbReference>
<keyword evidence="8" id="KW-0539">Nucleus</keyword>
<keyword evidence="3" id="KW-0832">Ubl conjugation</keyword>
<keyword evidence="12" id="KW-1185">Reference proteome</keyword>
<evidence type="ECO:0000259" key="10">
    <source>
        <dbReference type="PROSITE" id="PS51011"/>
    </source>
</evidence>
<dbReference type="InterPro" id="IPR001606">
    <property type="entry name" value="ARID_dom"/>
</dbReference>
<dbReference type="EMBL" id="JAAGNN010000004">
    <property type="protein sequence ID" value="KAF4090086.1"/>
    <property type="molecule type" value="Genomic_DNA"/>
</dbReference>
<dbReference type="Pfam" id="PF08169">
    <property type="entry name" value="RBB1NT"/>
    <property type="match status" value="1"/>
</dbReference>
<dbReference type="GO" id="GO:0006357">
    <property type="term" value="P:regulation of transcription by RNA polymerase II"/>
    <property type="evidence" value="ECO:0007669"/>
    <property type="project" value="TreeGrafter"/>
</dbReference>